<comment type="caution">
    <text evidence="1">The sequence shown here is derived from an EMBL/GenBank/DDBJ whole genome shotgun (WGS) entry which is preliminary data.</text>
</comment>
<protein>
    <submittedName>
        <fullName evidence="1">Uncharacterized protein</fullName>
    </submittedName>
</protein>
<evidence type="ECO:0000313" key="1">
    <source>
        <dbReference type="EMBL" id="VEL13672.1"/>
    </source>
</evidence>
<dbReference type="EMBL" id="CAAALY010018503">
    <property type="protein sequence ID" value="VEL13672.1"/>
    <property type="molecule type" value="Genomic_DNA"/>
</dbReference>
<name>A0A448WK22_9PLAT</name>
<dbReference type="Proteomes" id="UP000784294">
    <property type="component" value="Unassembled WGS sequence"/>
</dbReference>
<reference evidence="1" key="1">
    <citation type="submission" date="2018-11" db="EMBL/GenBank/DDBJ databases">
        <authorList>
            <consortium name="Pathogen Informatics"/>
        </authorList>
    </citation>
    <scope>NUCLEOTIDE SEQUENCE</scope>
</reference>
<organism evidence="1 2">
    <name type="scientific">Protopolystoma xenopodis</name>
    <dbReference type="NCBI Taxonomy" id="117903"/>
    <lineage>
        <taxon>Eukaryota</taxon>
        <taxon>Metazoa</taxon>
        <taxon>Spiralia</taxon>
        <taxon>Lophotrochozoa</taxon>
        <taxon>Platyhelminthes</taxon>
        <taxon>Monogenea</taxon>
        <taxon>Polyopisthocotylea</taxon>
        <taxon>Polystomatidea</taxon>
        <taxon>Polystomatidae</taxon>
        <taxon>Protopolystoma</taxon>
    </lineage>
</organism>
<proteinExistence type="predicted"/>
<gene>
    <name evidence="1" type="ORF">PXEA_LOCUS7112</name>
</gene>
<dbReference type="AlphaFoldDB" id="A0A448WK22"/>
<accession>A0A448WK22</accession>
<sequence>MTIDRALGFPELPWYHEDFLSPITSCPELYSTSELSSCHHPSLPLITSCAWLLHLSPFERGSHFAAGLALPTAALHIKTVTKLNATTSIVDSRQSPVSDLSSKAWFVSQLPSQHAPPGRNQYQAQANLIGVGRSISNFYSKTTAATTK</sequence>
<evidence type="ECO:0000313" key="2">
    <source>
        <dbReference type="Proteomes" id="UP000784294"/>
    </source>
</evidence>
<keyword evidence="2" id="KW-1185">Reference proteome</keyword>